<protein>
    <submittedName>
        <fullName evidence="2">Uncharacterized protein</fullName>
    </submittedName>
</protein>
<organism evidence="2 3">
    <name type="scientific">Temnothorax longispinosus</name>
    <dbReference type="NCBI Taxonomy" id="300112"/>
    <lineage>
        <taxon>Eukaryota</taxon>
        <taxon>Metazoa</taxon>
        <taxon>Ecdysozoa</taxon>
        <taxon>Arthropoda</taxon>
        <taxon>Hexapoda</taxon>
        <taxon>Insecta</taxon>
        <taxon>Pterygota</taxon>
        <taxon>Neoptera</taxon>
        <taxon>Endopterygota</taxon>
        <taxon>Hymenoptera</taxon>
        <taxon>Apocrita</taxon>
        <taxon>Aculeata</taxon>
        <taxon>Formicoidea</taxon>
        <taxon>Formicidae</taxon>
        <taxon>Myrmicinae</taxon>
        <taxon>Temnothorax</taxon>
    </lineage>
</organism>
<evidence type="ECO:0000256" key="1">
    <source>
        <dbReference type="SAM" id="MobiDB-lite"/>
    </source>
</evidence>
<gene>
    <name evidence="2" type="ORF">DBV15_00921</name>
</gene>
<sequence length="138" mass="15448">MCRLYGSISINSLDKPRRDEIRVGDKVKGGLCVVRSRSKLRQRYQSSRVTESETFTTNDDNEDVDAAVLPCDHLAIAPPTIHHRATIASAKEKSRGDSMVSLIRSARRGSVARSIRPIERALDQDDPRSRPAYARSTR</sequence>
<name>A0A4S2JCK2_9HYME</name>
<reference evidence="2 3" key="1">
    <citation type="journal article" date="2019" name="Philos. Trans. R. Soc. Lond., B, Biol. Sci.">
        <title>Ant behaviour and brain gene expression of defending hosts depend on the ecological success of the intruding social parasite.</title>
        <authorList>
            <person name="Kaur R."/>
            <person name="Stoldt M."/>
            <person name="Jongepier E."/>
            <person name="Feldmeyer B."/>
            <person name="Menzel F."/>
            <person name="Bornberg-Bauer E."/>
            <person name="Foitzik S."/>
        </authorList>
    </citation>
    <scope>NUCLEOTIDE SEQUENCE [LARGE SCALE GENOMIC DNA]</scope>
    <source>
        <tissue evidence="2">Whole body</tissue>
    </source>
</reference>
<evidence type="ECO:0000313" key="2">
    <source>
        <dbReference type="EMBL" id="TGZ32696.1"/>
    </source>
</evidence>
<comment type="caution">
    <text evidence="2">The sequence shown here is derived from an EMBL/GenBank/DDBJ whole genome shotgun (WGS) entry which is preliminary data.</text>
</comment>
<proteinExistence type="predicted"/>
<accession>A0A4S2JCK2</accession>
<feature type="region of interest" description="Disordered" evidence="1">
    <location>
        <begin position="117"/>
        <end position="138"/>
    </location>
</feature>
<feature type="compositionally biased region" description="Basic and acidic residues" evidence="1">
    <location>
        <begin position="117"/>
        <end position="129"/>
    </location>
</feature>
<dbReference type="AlphaFoldDB" id="A0A4S2JCK2"/>
<dbReference type="EMBL" id="QBLH01003812">
    <property type="protein sequence ID" value="TGZ32696.1"/>
    <property type="molecule type" value="Genomic_DNA"/>
</dbReference>
<keyword evidence="3" id="KW-1185">Reference proteome</keyword>
<dbReference type="Proteomes" id="UP000310200">
    <property type="component" value="Unassembled WGS sequence"/>
</dbReference>
<evidence type="ECO:0000313" key="3">
    <source>
        <dbReference type="Proteomes" id="UP000310200"/>
    </source>
</evidence>